<evidence type="ECO:0000313" key="3">
    <source>
        <dbReference type="Proteomes" id="UP001224122"/>
    </source>
</evidence>
<dbReference type="RefSeq" id="WP_307409859.1">
    <property type="nucleotide sequence ID" value="NZ_JAUSTW010000005.1"/>
</dbReference>
<reference evidence="2 3" key="1">
    <citation type="submission" date="2023-07" db="EMBL/GenBank/DDBJ databases">
        <title>Genomic Encyclopedia of Type Strains, Phase IV (KMG-IV): sequencing the most valuable type-strain genomes for metagenomic binning, comparative biology and taxonomic classification.</title>
        <authorList>
            <person name="Goeker M."/>
        </authorList>
    </citation>
    <scope>NUCLEOTIDE SEQUENCE [LARGE SCALE GENOMIC DNA]</scope>
    <source>
        <strain evidence="2 3">DSM 27594</strain>
    </source>
</reference>
<proteinExistence type="predicted"/>
<keyword evidence="3" id="KW-1185">Reference proteome</keyword>
<dbReference type="EMBL" id="JAUSTW010000005">
    <property type="protein sequence ID" value="MDQ0200237.1"/>
    <property type="molecule type" value="Genomic_DNA"/>
</dbReference>
<gene>
    <name evidence="2" type="ORF">J2S10_003420</name>
</gene>
<comment type="caution">
    <text evidence="2">The sequence shown here is derived from an EMBL/GenBank/DDBJ whole genome shotgun (WGS) entry which is preliminary data.</text>
</comment>
<evidence type="ECO:0000259" key="1">
    <source>
        <dbReference type="Pfam" id="PF20613"/>
    </source>
</evidence>
<name>A0ABT9XXE2_9BACI</name>
<organism evidence="2 3">
    <name type="scientific">Neobacillus ginsengisoli</name>
    <dbReference type="NCBI Taxonomy" id="904295"/>
    <lineage>
        <taxon>Bacteria</taxon>
        <taxon>Bacillati</taxon>
        <taxon>Bacillota</taxon>
        <taxon>Bacilli</taxon>
        <taxon>Bacillales</taxon>
        <taxon>Bacillaceae</taxon>
        <taxon>Neobacillus</taxon>
    </lineage>
</organism>
<feature type="domain" description="HipA-like kinase" evidence="1">
    <location>
        <begin position="8"/>
        <end position="239"/>
    </location>
</feature>
<protein>
    <recommendedName>
        <fullName evidence="1">HipA-like kinase domain-containing protein</fullName>
    </recommendedName>
</protein>
<dbReference type="Proteomes" id="UP001224122">
    <property type="component" value="Unassembled WGS sequence"/>
</dbReference>
<dbReference type="Pfam" id="PF20613">
    <property type="entry name" value="HipA_2"/>
    <property type="match status" value="1"/>
</dbReference>
<accession>A0ABT9XXE2</accession>
<sequence>MKEPIAYRKKMEGKSNAHLITFNDGRDYVVKYLQPGFEKSLANEWVSYCLGRYLDLPIPFAQLVEIPREFSSQVPGIEHLTYTQNQFASLYVRDCIDGHQVSADPYIINHQSLAGIILFDYWLCNLDRTRKNILLQEKMPNFFHLQIIDHAEIFGSYNWVQSDLEKLPVDIMKSATHQLMARCIADEKDFTEQLELIQSIPTLLIEEIVSLIPDDWMVSPEEKKVMVKKLLRRRDKILPELIEKFNKKIYRPLHDNHD</sequence>
<dbReference type="InterPro" id="IPR046748">
    <property type="entry name" value="HipA_2"/>
</dbReference>
<evidence type="ECO:0000313" key="2">
    <source>
        <dbReference type="EMBL" id="MDQ0200237.1"/>
    </source>
</evidence>